<accession>A0ACA9SNF8</accession>
<gene>
    <name evidence="1" type="ORF">RPERSI_LOCUS32963</name>
</gene>
<protein>
    <submittedName>
        <fullName evidence="1">19306_t:CDS:1</fullName>
    </submittedName>
</protein>
<evidence type="ECO:0000313" key="1">
    <source>
        <dbReference type="EMBL" id="CAG8843871.1"/>
    </source>
</evidence>
<feature type="non-terminal residue" evidence="1">
    <location>
        <position position="1"/>
    </location>
</feature>
<organism evidence="1 2">
    <name type="scientific">Racocetra persica</name>
    <dbReference type="NCBI Taxonomy" id="160502"/>
    <lineage>
        <taxon>Eukaryota</taxon>
        <taxon>Fungi</taxon>
        <taxon>Fungi incertae sedis</taxon>
        <taxon>Mucoromycota</taxon>
        <taxon>Glomeromycotina</taxon>
        <taxon>Glomeromycetes</taxon>
        <taxon>Diversisporales</taxon>
        <taxon>Gigasporaceae</taxon>
        <taxon>Racocetra</taxon>
    </lineage>
</organism>
<dbReference type="Proteomes" id="UP000789920">
    <property type="component" value="Unassembled WGS sequence"/>
</dbReference>
<name>A0ACA9SNF8_9GLOM</name>
<sequence length="51" mass="6046">EKFETIIHTALSGNSEQLFTNDEPEIHINDNQMGAEWINEFKDFELEELYD</sequence>
<evidence type="ECO:0000313" key="2">
    <source>
        <dbReference type="Proteomes" id="UP000789920"/>
    </source>
</evidence>
<proteinExistence type="predicted"/>
<reference evidence="1" key="1">
    <citation type="submission" date="2021-06" db="EMBL/GenBank/DDBJ databases">
        <authorList>
            <person name="Kallberg Y."/>
            <person name="Tangrot J."/>
            <person name="Rosling A."/>
        </authorList>
    </citation>
    <scope>NUCLEOTIDE SEQUENCE</scope>
    <source>
        <strain evidence="1">MA461A</strain>
    </source>
</reference>
<comment type="caution">
    <text evidence="1">The sequence shown here is derived from an EMBL/GenBank/DDBJ whole genome shotgun (WGS) entry which is preliminary data.</text>
</comment>
<keyword evidence="2" id="KW-1185">Reference proteome</keyword>
<dbReference type="EMBL" id="CAJVQC010140105">
    <property type="protein sequence ID" value="CAG8843871.1"/>
    <property type="molecule type" value="Genomic_DNA"/>
</dbReference>